<dbReference type="Proteomes" id="UP000603865">
    <property type="component" value="Unassembled WGS sequence"/>
</dbReference>
<dbReference type="EMBL" id="BMQL01000055">
    <property type="protein sequence ID" value="GGR32516.1"/>
    <property type="molecule type" value="Genomic_DNA"/>
</dbReference>
<dbReference type="Gene3D" id="3.40.50.1000">
    <property type="entry name" value="HAD superfamily/HAD-like"/>
    <property type="match status" value="1"/>
</dbReference>
<dbReference type="NCBIfam" id="TIGR01509">
    <property type="entry name" value="HAD-SF-IA-v3"/>
    <property type="match status" value="1"/>
</dbReference>
<dbReference type="RefSeq" id="WP_189093126.1">
    <property type="nucleotide sequence ID" value="NZ_BMQL01000055.1"/>
</dbReference>
<reference evidence="1" key="1">
    <citation type="journal article" date="2014" name="Int. J. Syst. Evol. Microbiol.">
        <title>Complete genome sequence of Corynebacterium casei LMG S-19264T (=DSM 44701T), isolated from a smear-ripened cheese.</title>
        <authorList>
            <consortium name="US DOE Joint Genome Institute (JGI-PGF)"/>
            <person name="Walter F."/>
            <person name="Albersmeier A."/>
            <person name="Kalinowski J."/>
            <person name="Ruckert C."/>
        </authorList>
    </citation>
    <scope>NUCLEOTIDE SEQUENCE</scope>
    <source>
        <strain evidence="1">JCM 31311</strain>
    </source>
</reference>
<dbReference type="PANTHER" id="PTHR43611:SF3">
    <property type="entry name" value="FLAVIN MONONUCLEOTIDE HYDROLASE 1, CHLOROPLATIC"/>
    <property type="match status" value="1"/>
</dbReference>
<evidence type="ECO:0000313" key="1">
    <source>
        <dbReference type="EMBL" id="GGR32516.1"/>
    </source>
</evidence>
<dbReference type="SFLD" id="SFLDS00003">
    <property type="entry name" value="Haloacid_Dehalogenase"/>
    <property type="match status" value="1"/>
</dbReference>
<accession>A0A918CNJ3</accession>
<proteinExistence type="predicted"/>
<evidence type="ECO:0000313" key="2">
    <source>
        <dbReference type="Proteomes" id="UP000603865"/>
    </source>
</evidence>
<dbReference type="InterPro" id="IPR006439">
    <property type="entry name" value="HAD-SF_hydro_IA"/>
</dbReference>
<gene>
    <name evidence="1" type="ORF">GCM10008957_48760</name>
</gene>
<dbReference type="Pfam" id="PF00702">
    <property type="entry name" value="Hydrolase"/>
    <property type="match status" value="1"/>
</dbReference>
<dbReference type="PANTHER" id="PTHR43611">
    <property type="entry name" value="ALPHA-D-GLUCOSE 1-PHOSPHATE PHOSPHATASE"/>
    <property type="match status" value="1"/>
</dbReference>
<sequence length="202" mass="22321">MNPAEAGRALLLDVDGVLVLPPQMFGSALMTRHPETVRAFFAGPFLEASTGRADLRDLLPPLLQQIGYAGTLDDFLNEWFGSENHPNTPLLEALKDLRRAGWPIFLATNQERHRLKYLLDDMKLGQMTDGEFSSASVGQRKPHPAYFAQVAAALGIPAARIVFWDDVAENVEAARTAGWTAHLYESVAQFQQVMEATSVQSR</sequence>
<name>A0A918CNJ3_9DEIO</name>
<dbReference type="SUPFAM" id="SSF56784">
    <property type="entry name" value="HAD-like"/>
    <property type="match status" value="1"/>
</dbReference>
<protein>
    <submittedName>
        <fullName evidence="1">Haloacid dehalogenase</fullName>
    </submittedName>
</protein>
<dbReference type="InterPro" id="IPR036412">
    <property type="entry name" value="HAD-like_sf"/>
</dbReference>
<dbReference type="InterPro" id="IPR023214">
    <property type="entry name" value="HAD_sf"/>
</dbReference>
<organism evidence="1 2">
    <name type="scientific">Deinococcus ruber</name>
    <dbReference type="NCBI Taxonomy" id="1848197"/>
    <lineage>
        <taxon>Bacteria</taxon>
        <taxon>Thermotogati</taxon>
        <taxon>Deinococcota</taxon>
        <taxon>Deinococci</taxon>
        <taxon>Deinococcales</taxon>
        <taxon>Deinococcaceae</taxon>
        <taxon>Deinococcus</taxon>
    </lineage>
</organism>
<dbReference type="SFLD" id="SFLDG01129">
    <property type="entry name" value="C1.5:_HAD__Beta-PGM__Phosphata"/>
    <property type="match status" value="1"/>
</dbReference>
<keyword evidence="2" id="KW-1185">Reference proteome</keyword>
<comment type="caution">
    <text evidence="1">The sequence shown here is derived from an EMBL/GenBank/DDBJ whole genome shotgun (WGS) entry which is preliminary data.</text>
</comment>
<reference evidence="1" key="2">
    <citation type="submission" date="2020-09" db="EMBL/GenBank/DDBJ databases">
        <authorList>
            <person name="Sun Q."/>
            <person name="Ohkuma M."/>
        </authorList>
    </citation>
    <scope>NUCLEOTIDE SEQUENCE</scope>
    <source>
        <strain evidence="1">JCM 31311</strain>
    </source>
</reference>
<dbReference type="AlphaFoldDB" id="A0A918CNJ3"/>